<dbReference type="SUPFAM" id="SSF53187">
    <property type="entry name" value="Zn-dependent exopeptidases"/>
    <property type="match status" value="1"/>
</dbReference>
<dbReference type="PANTHER" id="PTHR11014:SF63">
    <property type="entry name" value="METALLOPEPTIDASE, PUTATIVE (AFU_ORTHOLOGUE AFUA_6G09600)-RELATED"/>
    <property type="match status" value="1"/>
</dbReference>
<keyword evidence="1 4" id="KW-0378">Hydrolase</keyword>
<dbReference type="GO" id="GO:0050118">
    <property type="term" value="F:N-acetyldiaminopimelate deacetylase activity"/>
    <property type="evidence" value="ECO:0007669"/>
    <property type="project" value="UniProtKB-ARBA"/>
</dbReference>
<dbReference type="RefSeq" id="WP_169098349.1">
    <property type="nucleotide sequence ID" value="NZ_JABBVZ010000019.1"/>
</dbReference>
<accession>A0A7Y0Q3I9</accession>
<dbReference type="InterPro" id="IPR011650">
    <property type="entry name" value="Peptidase_M20_dimer"/>
</dbReference>
<feature type="domain" description="Peptidase M20 dimerisation" evidence="3">
    <location>
        <begin position="179"/>
        <end position="276"/>
    </location>
</feature>
<name>A0A7Y0Q3I9_9FIRM</name>
<comment type="caution">
    <text evidence="4">The sequence shown here is derived from an EMBL/GenBank/DDBJ whole genome shotgun (WGS) entry which is preliminary data.</text>
</comment>
<organism evidence="4 5">
    <name type="scientific">Sulfobacillus harzensis</name>
    <dbReference type="NCBI Taxonomy" id="2729629"/>
    <lineage>
        <taxon>Bacteria</taxon>
        <taxon>Bacillati</taxon>
        <taxon>Bacillota</taxon>
        <taxon>Clostridia</taxon>
        <taxon>Eubacteriales</taxon>
        <taxon>Clostridiales Family XVII. Incertae Sedis</taxon>
        <taxon>Sulfobacillus</taxon>
    </lineage>
</organism>
<dbReference type="Gene3D" id="3.40.630.10">
    <property type="entry name" value="Zn peptidases"/>
    <property type="match status" value="1"/>
</dbReference>
<dbReference type="AlphaFoldDB" id="A0A7Y0Q3I9"/>
<dbReference type="Pfam" id="PF07687">
    <property type="entry name" value="M20_dimer"/>
    <property type="match status" value="1"/>
</dbReference>
<keyword evidence="2" id="KW-0464">Manganese</keyword>
<dbReference type="GO" id="GO:0046872">
    <property type="term" value="F:metal ion binding"/>
    <property type="evidence" value="ECO:0007669"/>
    <property type="project" value="UniProtKB-KW"/>
</dbReference>
<evidence type="ECO:0000313" key="4">
    <source>
        <dbReference type="EMBL" id="NMP22234.1"/>
    </source>
</evidence>
<sequence>MSLLREAQAMSAQLTAWRRHLHQFPDLSFDERATQAYLMEQLQSMGLVPRPVAGTGVVVDLGDGPRGVVIRADIDALPLMEESDHPFRSQHAGIMHACGHDGHTAMLLGVASVLARQEILPGRIRLLFQPAEERFPGGAQPLIADGALDGIDRVLGLHLASDLDTGLVGVMTGPVTANADEFRILVEGRGGHGSQPESAVDPIVAAASLVTGLQTIVSRNISPRQASVVTVGTIQGGSNFNIIAPRVALTGTVRTFREEDRARVHDRMKTLVDRICQAHECQGTLDYAYGYPSVMNSPREAQVAERVVLELLGPGAVCQHGPLMAGEDFAYYLERVPGSFLMLGCRNPAVGAIYPHHHPRFTLDEAALPIGTAVLAETALAYLTLEIEPLGMEARS</sequence>
<dbReference type="EMBL" id="JABBVZ010000019">
    <property type="protein sequence ID" value="NMP22234.1"/>
    <property type="molecule type" value="Genomic_DNA"/>
</dbReference>
<evidence type="ECO:0000256" key="2">
    <source>
        <dbReference type="PIRSR" id="PIRSR005962-1"/>
    </source>
</evidence>
<dbReference type="PANTHER" id="PTHR11014">
    <property type="entry name" value="PEPTIDASE M20 FAMILY MEMBER"/>
    <property type="match status" value="1"/>
</dbReference>
<reference evidence="4 5" key="1">
    <citation type="submission" date="2020-04" db="EMBL/GenBank/DDBJ databases">
        <authorList>
            <person name="Zhang R."/>
            <person name="Schippers A."/>
        </authorList>
    </citation>
    <scope>NUCLEOTIDE SEQUENCE [LARGE SCALE GENOMIC DNA]</scope>
    <source>
        <strain evidence="4 5">DSM 109850</strain>
    </source>
</reference>
<dbReference type="InterPro" id="IPR017439">
    <property type="entry name" value="Amidohydrolase"/>
</dbReference>
<dbReference type="InterPro" id="IPR002933">
    <property type="entry name" value="Peptidase_M20"/>
</dbReference>
<feature type="binding site" evidence="2">
    <location>
        <position position="158"/>
    </location>
    <ligand>
        <name>Mn(2+)</name>
        <dbReference type="ChEBI" id="CHEBI:29035"/>
        <label>2</label>
    </ligand>
</feature>
<feature type="binding site" evidence="2">
    <location>
        <position position="357"/>
    </location>
    <ligand>
        <name>Mn(2+)</name>
        <dbReference type="ChEBI" id="CHEBI:29035"/>
        <label>2</label>
    </ligand>
</feature>
<dbReference type="Proteomes" id="UP000533476">
    <property type="component" value="Unassembled WGS sequence"/>
</dbReference>
<dbReference type="PIRSF" id="PIRSF005962">
    <property type="entry name" value="Pept_M20D_amidohydro"/>
    <property type="match status" value="1"/>
</dbReference>
<dbReference type="Pfam" id="PF01546">
    <property type="entry name" value="Peptidase_M20"/>
    <property type="match status" value="1"/>
</dbReference>
<feature type="binding site" evidence="2">
    <location>
        <position position="100"/>
    </location>
    <ligand>
        <name>Mn(2+)</name>
        <dbReference type="ChEBI" id="CHEBI:29035"/>
        <label>2</label>
    </ligand>
</feature>
<evidence type="ECO:0000256" key="1">
    <source>
        <dbReference type="ARBA" id="ARBA00022801"/>
    </source>
</evidence>
<protein>
    <submittedName>
        <fullName evidence="4">Amidohydrolase</fullName>
    </submittedName>
</protein>
<keyword evidence="2" id="KW-0479">Metal-binding</keyword>
<evidence type="ECO:0000259" key="3">
    <source>
        <dbReference type="Pfam" id="PF07687"/>
    </source>
</evidence>
<gene>
    <name evidence="4" type="ORF">HIJ39_07695</name>
</gene>
<evidence type="ECO:0000313" key="5">
    <source>
        <dbReference type="Proteomes" id="UP000533476"/>
    </source>
</evidence>
<feature type="binding site" evidence="2">
    <location>
        <position position="98"/>
    </location>
    <ligand>
        <name>Mn(2+)</name>
        <dbReference type="ChEBI" id="CHEBI:29035"/>
        <label>2</label>
    </ligand>
</feature>
<dbReference type="GO" id="GO:0019877">
    <property type="term" value="P:diaminopimelate biosynthetic process"/>
    <property type="evidence" value="ECO:0007669"/>
    <property type="project" value="UniProtKB-ARBA"/>
</dbReference>
<proteinExistence type="predicted"/>
<dbReference type="FunFam" id="3.30.70.360:FF:000001">
    <property type="entry name" value="N-acetyldiaminopimelate deacetylase"/>
    <property type="match status" value="1"/>
</dbReference>
<dbReference type="Gene3D" id="3.30.70.360">
    <property type="match status" value="1"/>
</dbReference>
<comment type="cofactor">
    <cofactor evidence="2">
        <name>Mn(2+)</name>
        <dbReference type="ChEBI" id="CHEBI:29035"/>
    </cofactor>
    <text evidence="2">The Mn(2+) ion enhances activity.</text>
</comment>
<dbReference type="InterPro" id="IPR036264">
    <property type="entry name" value="Bact_exopeptidase_dim_dom"/>
</dbReference>
<keyword evidence="5" id="KW-1185">Reference proteome</keyword>
<feature type="binding site" evidence="2">
    <location>
        <position position="133"/>
    </location>
    <ligand>
        <name>Mn(2+)</name>
        <dbReference type="ChEBI" id="CHEBI:29035"/>
        <label>2</label>
    </ligand>
</feature>
<dbReference type="SUPFAM" id="SSF55031">
    <property type="entry name" value="Bacterial exopeptidase dimerisation domain"/>
    <property type="match status" value="1"/>
</dbReference>
<dbReference type="NCBIfam" id="TIGR01891">
    <property type="entry name" value="amidohydrolases"/>
    <property type="match status" value="1"/>
</dbReference>